<organism evidence="1 2">
    <name type="scientific">Haematobacter massiliensis</name>
    <dbReference type="NCBI Taxonomy" id="195105"/>
    <lineage>
        <taxon>Bacteria</taxon>
        <taxon>Pseudomonadati</taxon>
        <taxon>Pseudomonadota</taxon>
        <taxon>Alphaproteobacteria</taxon>
        <taxon>Rhodobacterales</taxon>
        <taxon>Paracoccaceae</taxon>
        <taxon>Haematobacter</taxon>
    </lineage>
</organism>
<keyword evidence="2" id="KW-1185">Reference proteome</keyword>
<dbReference type="RefSeq" id="WP_051911314.1">
    <property type="nucleotide sequence ID" value="NZ_CAMIFG010000038.1"/>
</dbReference>
<reference evidence="1 2" key="1">
    <citation type="submission" date="2014-03" db="EMBL/GenBank/DDBJ databases">
        <title>Genome of Haematobacter massiliensis CCUG 47968.</title>
        <authorList>
            <person name="Wang D."/>
            <person name="Wang G."/>
        </authorList>
    </citation>
    <scope>NUCLEOTIDE SEQUENCE [LARGE SCALE GENOMIC DNA]</scope>
    <source>
        <strain evidence="1 2">CCUG 47968</strain>
    </source>
</reference>
<dbReference type="EMBL" id="JGYG01000012">
    <property type="protein sequence ID" value="KFI27163.1"/>
    <property type="molecule type" value="Genomic_DNA"/>
</dbReference>
<sequence length="83" mass="8524">MTQNLFASQAPGLTAPLLHIFDILPGEPLAYVTRAILLAEEGTVTLTTLGGETVTTLPLAPGVWHPVMATAVGAATVRIQGGC</sequence>
<dbReference type="Proteomes" id="UP000028826">
    <property type="component" value="Unassembled WGS sequence"/>
</dbReference>
<gene>
    <name evidence="1" type="ORF">CN97_01945</name>
</gene>
<accession>A0A086XYR3</accession>
<name>A0A086XYR3_9RHOB</name>
<evidence type="ECO:0000313" key="1">
    <source>
        <dbReference type="EMBL" id="KFI27163.1"/>
    </source>
</evidence>
<dbReference type="OrthoDB" id="7873423at2"/>
<evidence type="ECO:0000313" key="2">
    <source>
        <dbReference type="Proteomes" id="UP000028826"/>
    </source>
</evidence>
<protein>
    <submittedName>
        <fullName evidence="1">Uncharacterized protein</fullName>
    </submittedName>
</protein>
<proteinExistence type="predicted"/>
<dbReference type="AlphaFoldDB" id="A0A086XYR3"/>
<comment type="caution">
    <text evidence="1">The sequence shown here is derived from an EMBL/GenBank/DDBJ whole genome shotgun (WGS) entry which is preliminary data.</text>
</comment>